<gene>
    <name evidence="1" type="ORF">CTRU02_201169</name>
</gene>
<organism evidence="1 2">
    <name type="scientific">Colletotrichum truncatum</name>
    <name type="common">Anthracnose fungus</name>
    <name type="synonym">Colletotrichum capsici</name>
    <dbReference type="NCBI Taxonomy" id="5467"/>
    <lineage>
        <taxon>Eukaryota</taxon>
        <taxon>Fungi</taxon>
        <taxon>Dikarya</taxon>
        <taxon>Ascomycota</taxon>
        <taxon>Pezizomycotina</taxon>
        <taxon>Sordariomycetes</taxon>
        <taxon>Hypocreomycetidae</taxon>
        <taxon>Glomerellales</taxon>
        <taxon>Glomerellaceae</taxon>
        <taxon>Colletotrichum</taxon>
        <taxon>Colletotrichum truncatum species complex</taxon>
    </lineage>
</organism>
<dbReference type="EMBL" id="VUJX02000001">
    <property type="protein sequence ID" value="KAL0943283.1"/>
    <property type="molecule type" value="Genomic_DNA"/>
</dbReference>
<evidence type="ECO:0000313" key="1">
    <source>
        <dbReference type="EMBL" id="KAL0943283.1"/>
    </source>
</evidence>
<reference evidence="1 2" key="1">
    <citation type="journal article" date="2020" name="Phytopathology">
        <title>Genome Sequence Resources of Colletotrichum truncatum, C. plurivorum, C. musicola, and C. sojae: Four Species Pathogenic to Soybean (Glycine max).</title>
        <authorList>
            <person name="Rogerio F."/>
            <person name="Boufleur T.R."/>
            <person name="Ciampi-Guillardi M."/>
            <person name="Sukno S.A."/>
            <person name="Thon M.R."/>
            <person name="Massola Junior N.S."/>
            <person name="Baroncelli R."/>
        </authorList>
    </citation>
    <scope>NUCLEOTIDE SEQUENCE [LARGE SCALE GENOMIC DNA]</scope>
    <source>
        <strain evidence="1 2">CMES1059</strain>
    </source>
</reference>
<evidence type="ECO:0000313" key="2">
    <source>
        <dbReference type="Proteomes" id="UP000805649"/>
    </source>
</evidence>
<proteinExistence type="predicted"/>
<comment type="caution">
    <text evidence="1">The sequence shown here is derived from an EMBL/GenBank/DDBJ whole genome shotgun (WGS) entry which is preliminary data.</text>
</comment>
<keyword evidence="2" id="KW-1185">Reference proteome</keyword>
<protein>
    <submittedName>
        <fullName evidence="1">Peptidase m14</fullName>
    </submittedName>
</protein>
<sequence>MTFPLFNALLFYLTLPFWNGHLKSQRLPDSAPISVIDRFHNCTTVPTGLGTSDLADSRFNTILNAREIESALQSLESHYDVSLTHAPYKSYWGYAPLVAHIKFKPLPTPRRAPSTKEKIPQTVFLTSGFQGRERGGPDSLIYFISDLLYAYENSKGLTYGRVYFTHDQVRQALSQNIMILPMTNPDGLIWDQRHDSCWGKNLNLTMRKSSPFGTKLRGIGVNIDRNFDIAWDYRRIFSKKATDVASDNPLHELYHGTEPFSEAESRNVAWVINNHPEIRWYMNIGTNSRAINHPWDISGVQILDPTQNWRNETYDGKRGDPEYSYGEFMKETERNRFHRVAYNIAEQVQVVYGKEFKHQHDVKEKSKLFLGASGTATDWAYSQHIVNKKREVYSLKFQFGLSDEEAEAIALRGGCPYYPTSEQYKRGMIEAAAGYMRFLLGVSEEFQSEPPRVPLE</sequence>
<accession>A0ACC3ZGL0</accession>
<dbReference type="Proteomes" id="UP000805649">
    <property type="component" value="Unassembled WGS sequence"/>
</dbReference>
<name>A0ACC3ZGL0_COLTU</name>